<reference evidence="3" key="1">
    <citation type="submission" date="2018-06" db="EMBL/GenBank/DDBJ databases">
        <authorList>
            <person name="Zhirakovskaya E."/>
        </authorList>
    </citation>
    <scope>NUCLEOTIDE SEQUENCE</scope>
</reference>
<dbReference type="EMBL" id="UOGJ01000094">
    <property type="protein sequence ID" value="VAX36367.1"/>
    <property type="molecule type" value="Genomic_DNA"/>
</dbReference>
<sequence>MKDSSNYVPLLVGFFLAGAIFIGVITTIKKSFQTKPQINSANTIAIEKKQKQHMNDIRQRQKELMRQQKQKIRDARR</sequence>
<protein>
    <submittedName>
        <fullName evidence="3">Uncharacterized protein</fullName>
    </submittedName>
</protein>
<feature type="region of interest" description="Disordered" evidence="1">
    <location>
        <begin position="49"/>
        <end position="77"/>
    </location>
</feature>
<keyword evidence="2" id="KW-0812">Transmembrane</keyword>
<evidence type="ECO:0000256" key="1">
    <source>
        <dbReference type="SAM" id="MobiDB-lite"/>
    </source>
</evidence>
<gene>
    <name evidence="3" type="ORF">MNBD_UNCLBAC01-1013</name>
</gene>
<dbReference type="AlphaFoldDB" id="A0A3B1E2W4"/>
<keyword evidence="2" id="KW-0472">Membrane</keyword>
<name>A0A3B1E2W4_9ZZZZ</name>
<proteinExistence type="predicted"/>
<feature type="transmembrane region" description="Helical" evidence="2">
    <location>
        <begin position="6"/>
        <end position="28"/>
    </location>
</feature>
<keyword evidence="2" id="KW-1133">Transmembrane helix</keyword>
<evidence type="ECO:0000313" key="3">
    <source>
        <dbReference type="EMBL" id="VAX36367.1"/>
    </source>
</evidence>
<accession>A0A3B1E2W4</accession>
<organism evidence="3">
    <name type="scientific">hydrothermal vent metagenome</name>
    <dbReference type="NCBI Taxonomy" id="652676"/>
    <lineage>
        <taxon>unclassified sequences</taxon>
        <taxon>metagenomes</taxon>
        <taxon>ecological metagenomes</taxon>
    </lineage>
</organism>
<evidence type="ECO:0000256" key="2">
    <source>
        <dbReference type="SAM" id="Phobius"/>
    </source>
</evidence>